<dbReference type="eggNOG" id="ENOG502SK01">
    <property type="taxonomic scope" value="Eukaryota"/>
</dbReference>
<dbReference type="AlphaFoldDB" id="A0A088RPH1"/>
<accession>A0A088RPH1</accession>
<keyword evidence="1" id="KW-0472">Membrane</keyword>
<organism evidence="2 3">
    <name type="scientific">Leishmania panamensis</name>
    <dbReference type="NCBI Taxonomy" id="5679"/>
    <lineage>
        <taxon>Eukaryota</taxon>
        <taxon>Discoba</taxon>
        <taxon>Euglenozoa</taxon>
        <taxon>Kinetoplastea</taxon>
        <taxon>Metakinetoplastina</taxon>
        <taxon>Trypanosomatida</taxon>
        <taxon>Trypanosomatidae</taxon>
        <taxon>Leishmaniinae</taxon>
        <taxon>Leishmania</taxon>
        <taxon>Leishmania guyanensis species complex</taxon>
    </lineage>
</organism>
<evidence type="ECO:0000313" key="2">
    <source>
        <dbReference type="EMBL" id="AIN97685.1"/>
    </source>
</evidence>
<reference evidence="2 3" key="1">
    <citation type="journal article" date="2015" name="Sci. Rep.">
        <title>The genome of Leishmania panamensis: insights into genomics of the L. (Viannia) subgenus.</title>
        <authorList>
            <person name="Llanes A."/>
            <person name="Restrepo C.M."/>
            <person name="Vecchio G.D."/>
            <person name="Anguizola F.J."/>
            <person name="Lleonart R."/>
        </authorList>
    </citation>
    <scope>NUCLEOTIDE SEQUENCE [LARGE SCALE GENOMIC DNA]</scope>
    <source>
        <strain evidence="2 3">MHOM/PA/94/PSC-1</strain>
    </source>
</reference>
<dbReference type="KEGG" id="lpan:LPMP_201910"/>
<keyword evidence="1" id="KW-1133">Transmembrane helix</keyword>
<dbReference type="VEuPathDB" id="TriTrypDB:LPAL13_200024500"/>
<dbReference type="GeneID" id="22574400"/>
<name>A0A088RPH1_LEIPA</name>
<feature type="transmembrane region" description="Helical" evidence="1">
    <location>
        <begin position="30"/>
        <end position="53"/>
    </location>
</feature>
<sequence>MVTVTTSLQWFSFLSLAILQKPFLPVVKDVIVYVCMSGALLFLVTIVLAYGLADKEMQQHLSKAAQVAVSRGVTTKGNEVLVPFSYEAFVSASVTMSVVSALAVLLCCSFVLEMAWGGMVTCVAPMVALTVNTVKPKCWDIAEDYRGKAPPPVNATA</sequence>
<gene>
    <name evidence="2" type="ORF">LPMP_201910</name>
</gene>
<feature type="transmembrane region" description="Helical" evidence="1">
    <location>
        <begin position="88"/>
        <end position="112"/>
    </location>
</feature>
<evidence type="ECO:0000313" key="3">
    <source>
        <dbReference type="Proteomes" id="UP000063063"/>
    </source>
</evidence>
<dbReference type="EMBL" id="CP009389">
    <property type="protein sequence ID" value="AIN97685.1"/>
    <property type="molecule type" value="Genomic_DNA"/>
</dbReference>
<proteinExistence type="predicted"/>
<dbReference type="OrthoDB" id="271580at2759"/>
<keyword evidence="3" id="KW-1185">Reference proteome</keyword>
<dbReference type="VEuPathDB" id="TriTrypDB:LPMP_201910"/>
<evidence type="ECO:0000256" key="1">
    <source>
        <dbReference type="SAM" id="Phobius"/>
    </source>
</evidence>
<protein>
    <submittedName>
        <fullName evidence="2">Uncharacterized protein</fullName>
    </submittedName>
</protein>
<dbReference type="Proteomes" id="UP000063063">
    <property type="component" value="Chromosome 20"/>
</dbReference>
<dbReference type="RefSeq" id="XP_010698392.1">
    <property type="nucleotide sequence ID" value="XM_010700090.1"/>
</dbReference>
<keyword evidence="1" id="KW-0812">Transmembrane</keyword>